<reference evidence="2" key="1">
    <citation type="submission" date="2020-08" db="EMBL/GenBank/DDBJ databases">
        <title>Genome sequencing and assembly of the red palm weevil Rhynchophorus ferrugineus.</title>
        <authorList>
            <person name="Dias G.B."/>
            <person name="Bergman C.M."/>
            <person name="Manee M."/>
        </authorList>
    </citation>
    <scope>NUCLEOTIDE SEQUENCE</scope>
    <source>
        <strain evidence="2">AA-2017</strain>
        <tissue evidence="2">Whole larva</tissue>
    </source>
</reference>
<dbReference type="EMBL" id="JAACXV010000161">
    <property type="protein sequence ID" value="KAF7282651.1"/>
    <property type="molecule type" value="Genomic_DNA"/>
</dbReference>
<dbReference type="OrthoDB" id="185373at2759"/>
<dbReference type="GO" id="GO:0005739">
    <property type="term" value="C:mitochondrion"/>
    <property type="evidence" value="ECO:0007669"/>
    <property type="project" value="TreeGrafter"/>
</dbReference>
<dbReference type="Proteomes" id="UP000625711">
    <property type="component" value="Unassembled WGS sequence"/>
</dbReference>
<dbReference type="PROSITE" id="PS51375">
    <property type="entry name" value="PPR"/>
    <property type="match status" value="3"/>
</dbReference>
<feature type="repeat" description="PPR" evidence="1">
    <location>
        <begin position="140"/>
        <end position="174"/>
    </location>
</feature>
<dbReference type="GO" id="GO:0005634">
    <property type="term" value="C:nucleus"/>
    <property type="evidence" value="ECO:0007669"/>
    <property type="project" value="TreeGrafter"/>
</dbReference>
<dbReference type="Gene3D" id="1.25.40.10">
    <property type="entry name" value="Tetratricopeptide repeat domain"/>
    <property type="match status" value="2"/>
</dbReference>
<dbReference type="Pfam" id="PF13041">
    <property type="entry name" value="PPR_2"/>
    <property type="match status" value="1"/>
</dbReference>
<evidence type="ECO:0000256" key="1">
    <source>
        <dbReference type="PROSITE-ProRule" id="PRU00708"/>
    </source>
</evidence>
<evidence type="ECO:0000313" key="3">
    <source>
        <dbReference type="Proteomes" id="UP000625711"/>
    </source>
</evidence>
<dbReference type="Pfam" id="PF12854">
    <property type="entry name" value="PPR_1"/>
    <property type="match status" value="1"/>
</dbReference>
<dbReference type="InterPro" id="IPR033490">
    <property type="entry name" value="LRP130"/>
</dbReference>
<evidence type="ECO:0008006" key="4">
    <source>
        <dbReference type="Google" id="ProtNLM"/>
    </source>
</evidence>
<dbReference type="InterPro" id="IPR011990">
    <property type="entry name" value="TPR-like_helical_dom_sf"/>
</dbReference>
<organism evidence="2 3">
    <name type="scientific">Rhynchophorus ferrugineus</name>
    <name type="common">Red palm weevil</name>
    <name type="synonym">Curculio ferrugineus</name>
    <dbReference type="NCBI Taxonomy" id="354439"/>
    <lineage>
        <taxon>Eukaryota</taxon>
        <taxon>Metazoa</taxon>
        <taxon>Ecdysozoa</taxon>
        <taxon>Arthropoda</taxon>
        <taxon>Hexapoda</taxon>
        <taxon>Insecta</taxon>
        <taxon>Pterygota</taxon>
        <taxon>Neoptera</taxon>
        <taxon>Endopterygota</taxon>
        <taxon>Coleoptera</taxon>
        <taxon>Polyphaga</taxon>
        <taxon>Cucujiformia</taxon>
        <taxon>Curculionidae</taxon>
        <taxon>Dryophthorinae</taxon>
        <taxon>Rhynchophorus</taxon>
    </lineage>
</organism>
<comment type="caution">
    <text evidence="2">The sequence shown here is derived from an EMBL/GenBank/DDBJ whole genome shotgun (WGS) entry which is preliminary data.</text>
</comment>
<gene>
    <name evidence="2" type="ORF">GWI33_002190</name>
</gene>
<dbReference type="PANTHER" id="PTHR46669:SF1">
    <property type="entry name" value="LEUCINE-RICH PPR MOTIF-CONTAINING PROTEIN, MITOCHONDRIAL"/>
    <property type="match status" value="1"/>
</dbReference>
<feature type="repeat" description="PPR" evidence="1">
    <location>
        <begin position="210"/>
        <end position="244"/>
    </location>
</feature>
<feature type="repeat" description="PPR" evidence="1">
    <location>
        <begin position="175"/>
        <end position="209"/>
    </location>
</feature>
<evidence type="ECO:0000313" key="2">
    <source>
        <dbReference type="EMBL" id="KAF7282651.1"/>
    </source>
</evidence>
<dbReference type="PANTHER" id="PTHR46669">
    <property type="entry name" value="LEUCINE-RICH PPR MOTIF-CONTAINING PROTEIN, MITOCHONDRIAL"/>
    <property type="match status" value="1"/>
</dbReference>
<dbReference type="GO" id="GO:0003730">
    <property type="term" value="F:mRNA 3'-UTR binding"/>
    <property type="evidence" value="ECO:0007669"/>
    <property type="project" value="TreeGrafter"/>
</dbReference>
<dbReference type="GO" id="GO:0070129">
    <property type="term" value="P:regulation of mitochondrial translation"/>
    <property type="evidence" value="ECO:0007669"/>
    <property type="project" value="TreeGrafter"/>
</dbReference>
<sequence length="1346" mass="152478">MASILRSSKFVRYIAGFAKNVVVNTPREFDGNFVNTATAQCYCGAIPKSFATQTSAQYDQNLEHRLKTLDQDVRKSGRISRRDIEDVLEEIKNTRSATSSQSLLVIRCCGSLVPEELPEIRTQLVDEIWNTLDRLNVPMDVSHYNALLRVYLENEHLFSPTEFLSNMESKGIEPNRVTYQRLISRYCQDGDIEGATKILEYMREKQMPVNENVFNALIFGHSQAGDMDSAHGILNVMTQAGLDPSADSYTTLLCGYAKEGNITRINEVIVECEKNDIYLLDKDYLDIVYSLSVNGHDQYVPDILARLRKNIGYSQDAINLILRLINKNCESTAFELLKTIPRGNNADGKLMPIGNFFVRQLVKSDKPLKTVLEYCNKLKEENLYEKALSLATEISLELGKESLSYSLLEELRNTGHEIRQHYFWPLIASKARDPSGNGVLQVLKSMQHFDLLPSTETIREYVLPNLKVKSSEILAILRDANVPIGTSVCSVVINLLQKKDIAEAAAIASSVRAYYNPDLLRKPLTSALTSTGDVDSYVSMLHIIYANLENISYVSDKTELPDKTKVLDTLVLDLSGNTNSFVKMIPAILEKLVEKGLSISTTCAEKIEDKLGEKMTNHVSDLLGKLTSGDLILVPLRTSKPTYTPYHQMTVPQLERLIENLSKKNQDTTGLKRHLFSLHYRNKNLDQMLKLLEDMKSSPGFEFTSGIHAQLLEAYAVNGQLDKASEHLRLIKEAEGAEFKIDEAKVIRLVNLMVSKGQLEQGIQLLQEISEEHRNSNRGYSYNSLVWRLLNSLAQEGRTEDLTRVFDALVDNSYIDVNNVMLGPLIKVHIVNKNIEAAMEKFQWCVKHYKVTPWKNELACKLIQEEDAENLQRLTDLSTTVHGEINSLYDLVFAFVECGRIRQARKILETPGLQNRAKKINSVCERYQQEGLVQSLEGLKDATKDLNYIDRGDIYYQLLLSYIKQDEPDKCIGLWTQMQEEDLAPSSQFLLKLGSYLQEKGLNVPFVMPQPQIQARPAQPKPVPAPETTVNQNRLPPQSFVRQKLQKGDVNSCLDLVRDNANVSLNDTSRIIEKLVHDSRLTEATKLTDMLLDRGKYPVQKIFRFLLNRLASAGDIANLELIGSKLQSDVKRLVSFDNRMCHANIVAGKGADYLSKLENDIDNAQPENLETISSRFPRGGAYGILEHHPELIDRYEKIAIKYANKGIVGPLNVLWTKYFISNDDKKAEEIWSQYLKDSPRIMFQKIVQTARETLDENLIQKLIEHLKISNVTEGATGNAFSCYLDVLIAKNKDEEVVKVFEKALTEISINNINRTAVLRTKEVFERLGKEFNYPIPQKHKAAEEEE</sequence>
<name>A0A834IN51_RHYFE</name>
<dbReference type="InterPro" id="IPR002885">
    <property type="entry name" value="PPR_rpt"/>
</dbReference>
<dbReference type="NCBIfam" id="TIGR00756">
    <property type="entry name" value="PPR"/>
    <property type="match status" value="1"/>
</dbReference>
<accession>A0A834IN51</accession>
<protein>
    <recommendedName>
        <fullName evidence="4">Leucine-rich PPR motif-containing protein, mitochondrial</fullName>
    </recommendedName>
</protein>
<keyword evidence="3" id="KW-1185">Reference proteome</keyword>
<proteinExistence type="predicted"/>